<organism evidence="2 3">
    <name type="scientific">Emericellopsis cladophorae</name>
    <dbReference type="NCBI Taxonomy" id="2686198"/>
    <lineage>
        <taxon>Eukaryota</taxon>
        <taxon>Fungi</taxon>
        <taxon>Dikarya</taxon>
        <taxon>Ascomycota</taxon>
        <taxon>Pezizomycotina</taxon>
        <taxon>Sordariomycetes</taxon>
        <taxon>Hypocreomycetidae</taxon>
        <taxon>Hypocreales</taxon>
        <taxon>Bionectriaceae</taxon>
        <taxon>Emericellopsis</taxon>
    </lineage>
</organism>
<reference evidence="2" key="1">
    <citation type="journal article" date="2021" name="J Fungi (Basel)">
        <title>Genomic and Metabolomic Analyses of the Marine Fungus Emericellopsis cladophorae: Insights into Saltwater Adaptability Mechanisms and Its Biosynthetic Potential.</title>
        <authorList>
            <person name="Goncalves M.F.M."/>
            <person name="Hilario S."/>
            <person name="Van de Peer Y."/>
            <person name="Esteves A.C."/>
            <person name="Alves A."/>
        </authorList>
    </citation>
    <scope>NUCLEOTIDE SEQUENCE</scope>
    <source>
        <strain evidence="2">MUM 19.33</strain>
    </source>
</reference>
<dbReference type="OrthoDB" id="3439820at2759"/>
<dbReference type="RefSeq" id="XP_051362975.1">
    <property type="nucleotide sequence ID" value="XM_051505527.1"/>
</dbReference>
<accession>A0A9Q0BFB4</accession>
<evidence type="ECO:0000313" key="3">
    <source>
        <dbReference type="Proteomes" id="UP001055219"/>
    </source>
</evidence>
<feature type="compositionally biased region" description="Polar residues" evidence="1">
    <location>
        <begin position="175"/>
        <end position="189"/>
    </location>
</feature>
<keyword evidence="3" id="KW-1185">Reference proteome</keyword>
<dbReference type="AlphaFoldDB" id="A0A9Q0BFB4"/>
<protein>
    <submittedName>
        <fullName evidence="2">Uncharacterized protein</fullName>
    </submittedName>
</protein>
<feature type="compositionally biased region" description="Polar residues" evidence="1">
    <location>
        <begin position="90"/>
        <end position="117"/>
    </location>
</feature>
<evidence type="ECO:0000313" key="2">
    <source>
        <dbReference type="EMBL" id="KAI6782119.1"/>
    </source>
</evidence>
<dbReference type="GeneID" id="75828868"/>
<feature type="region of interest" description="Disordered" evidence="1">
    <location>
        <begin position="70"/>
        <end position="197"/>
    </location>
</feature>
<dbReference type="EMBL" id="JAGIXG020000015">
    <property type="protein sequence ID" value="KAI6782119.1"/>
    <property type="molecule type" value="Genomic_DNA"/>
</dbReference>
<gene>
    <name evidence="2" type="ORF">J7T54_002356</name>
</gene>
<sequence>MDERRFSFAPKAQVPEQLSLGKQICPDKKVAFQEPSHESEPTDESKMQATYLADRRLSLTRRAIETKKELRRKRRNLKESSDFLGVQGFNPRTGTEDSLTSSSTANNEGSGDVTSEKANAPRQAKRDILNSRKETKAQQKFTHGPSTPSRPNKGVTWRRHTNEWSSIQDPGVSPVAQSPRSDPNNSRSIHNGARANF</sequence>
<reference evidence="2" key="2">
    <citation type="submission" date="2022-07" db="EMBL/GenBank/DDBJ databases">
        <authorList>
            <person name="Goncalves M.F.M."/>
            <person name="Hilario S."/>
            <person name="Van De Peer Y."/>
            <person name="Esteves A.C."/>
            <person name="Alves A."/>
        </authorList>
    </citation>
    <scope>NUCLEOTIDE SEQUENCE</scope>
    <source>
        <strain evidence="2">MUM 19.33</strain>
    </source>
</reference>
<feature type="compositionally biased region" description="Basic and acidic residues" evidence="1">
    <location>
        <begin position="124"/>
        <end position="137"/>
    </location>
</feature>
<feature type="compositionally biased region" description="Polar residues" evidence="1">
    <location>
        <begin position="138"/>
        <end position="150"/>
    </location>
</feature>
<comment type="caution">
    <text evidence="2">The sequence shown here is derived from an EMBL/GenBank/DDBJ whole genome shotgun (WGS) entry which is preliminary data.</text>
</comment>
<feature type="region of interest" description="Disordered" evidence="1">
    <location>
        <begin position="1"/>
        <end position="49"/>
    </location>
</feature>
<feature type="compositionally biased region" description="Basic and acidic residues" evidence="1">
    <location>
        <begin position="25"/>
        <end position="46"/>
    </location>
</feature>
<evidence type="ECO:0000256" key="1">
    <source>
        <dbReference type="SAM" id="MobiDB-lite"/>
    </source>
</evidence>
<proteinExistence type="predicted"/>
<name>A0A9Q0BFB4_9HYPO</name>
<dbReference type="Proteomes" id="UP001055219">
    <property type="component" value="Unassembled WGS sequence"/>
</dbReference>